<comment type="caution">
    <text evidence="1">The sequence shown here is derived from an EMBL/GenBank/DDBJ whole genome shotgun (WGS) entry which is preliminary data.</text>
</comment>
<evidence type="ECO:0000313" key="1">
    <source>
        <dbReference type="EMBL" id="GBG09898.1"/>
    </source>
</evidence>
<dbReference type="Proteomes" id="UP000245202">
    <property type="component" value="Unassembled WGS sequence"/>
</dbReference>
<sequence>MFTPHITSADCAACATGAGNAATDPNNNAADNVAVTTLYLTDVFKIVTPPLVSWMNNALFGAHNHCKLALAGQASSQVPKRRGPGMGAAHYPFLLRKN</sequence>
<keyword evidence="2" id="KW-1185">Reference proteome</keyword>
<proteinExistence type="predicted"/>
<name>A0A2R5EXW6_9BACL</name>
<organism evidence="1 2">
    <name type="scientific">Paenibacillus agaridevorans</name>
    <dbReference type="NCBI Taxonomy" id="171404"/>
    <lineage>
        <taxon>Bacteria</taxon>
        <taxon>Bacillati</taxon>
        <taxon>Bacillota</taxon>
        <taxon>Bacilli</taxon>
        <taxon>Bacillales</taxon>
        <taxon>Paenibacillaceae</taxon>
        <taxon>Paenibacillus</taxon>
    </lineage>
</organism>
<gene>
    <name evidence="1" type="ORF">PAT3040_04574</name>
</gene>
<accession>A0A2R5EXW6</accession>
<dbReference type="AlphaFoldDB" id="A0A2R5EXW6"/>
<evidence type="ECO:0000313" key="2">
    <source>
        <dbReference type="Proteomes" id="UP000245202"/>
    </source>
</evidence>
<protein>
    <submittedName>
        <fullName evidence="1">Uncharacterized protein</fullName>
    </submittedName>
</protein>
<dbReference type="EMBL" id="BDQX01000281">
    <property type="protein sequence ID" value="GBG09898.1"/>
    <property type="molecule type" value="Genomic_DNA"/>
</dbReference>
<reference evidence="1 2" key="1">
    <citation type="submission" date="2017-08" db="EMBL/GenBank/DDBJ databases">
        <title>Substantial Increase in Enzyme Production by Combined Drug-Resistance Mutations in Paenibacillus agaridevorans.</title>
        <authorList>
            <person name="Tanaka Y."/>
            <person name="Funane K."/>
            <person name="Hosaka T."/>
            <person name="Shiwa Y."/>
            <person name="Fujita N."/>
            <person name="Miyazaki T."/>
            <person name="Yoshikawa H."/>
            <person name="Murakami K."/>
            <person name="Kasahara K."/>
            <person name="Inaoka T."/>
            <person name="Hiraga Y."/>
            <person name="Ochi K."/>
        </authorList>
    </citation>
    <scope>NUCLEOTIDE SEQUENCE [LARGE SCALE GENOMIC DNA]</scope>
    <source>
        <strain evidence="1 2">T-3040</strain>
    </source>
</reference>